<feature type="compositionally biased region" description="Basic and acidic residues" evidence="13">
    <location>
        <begin position="1571"/>
        <end position="1584"/>
    </location>
</feature>
<keyword evidence="12" id="KW-0862">Zinc</keyword>
<feature type="non-terminal residue" evidence="18">
    <location>
        <position position="1"/>
    </location>
</feature>
<evidence type="ECO:0000313" key="19">
    <source>
        <dbReference type="Proteomes" id="UP001235939"/>
    </source>
</evidence>
<dbReference type="Pfam" id="PF17921">
    <property type="entry name" value="Integrase_H2C2"/>
    <property type="match status" value="1"/>
</dbReference>
<dbReference type="Gene3D" id="3.10.10.10">
    <property type="entry name" value="HIV Type 1 Reverse Transcriptase, subunit A, domain 1"/>
    <property type="match status" value="2"/>
</dbReference>
<dbReference type="InterPro" id="IPR018061">
    <property type="entry name" value="Retropepsins"/>
</dbReference>
<keyword evidence="12" id="KW-0479">Metal-binding</keyword>
<evidence type="ECO:0000259" key="15">
    <source>
        <dbReference type="PROSITE" id="PS50175"/>
    </source>
</evidence>
<dbReference type="SUPFAM" id="SSF53098">
    <property type="entry name" value="Ribonuclease H-like"/>
    <property type="match status" value="2"/>
</dbReference>
<dbReference type="InterPro" id="IPR054465">
    <property type="entry name" value="Integrase_p58-like_C"/>
</dbReference>
<dbReference type="InterPro" id="IPR001969">
    <property type="entry name" value="Aspartic_peptidase_AS"/>
</dbReference>
<dbReference type="Pfam" id="PF00665">
    <property type="entry name" value="rve"/>
    <property type="match status" value="1"/>
</dbReference>
<dbReference type="Gene3D" id="2.40.70.10">
    <property type="entry name" value="Acid Proteases"/>
    <property type="match status" value="1"/>
</dbReference>
<name>A0ABY6KY47_9ARAC</name>
<dbReference type="CDD" id="cd01647">
    <property type="entry name" value="RT_LTR"/>
    <property type="match status" value="2"/>
</dbReference>
<evidence type="ECO:0000256" key="13">
    <source>
        <dbReference type="SAM" id="MobiDB-lite"/>
    </source>
</evidence>
<dbReference type="InterPro" id="IPR000477">
    <property type="entry name" value="RT_dom"/>
</dbReference>
<keyword evidence="9" id="KW-0229">DNA integration</keyword>
<dbReference type="InterPro" id="IPR043502">
    <property type="entry name" value="DNA/RNA_pol_sf"/>
</dbReference>
<feature type="region of interest" description="Disordered" evidence="13">
    <location>
        <begin position="1466"/>
        <end position="1526"/>
    </location>
</feature>
<keyword evidence="7" id="KW-0460">Magnesium</keyword>
<keyword evidence="2" id="KW-0808">Transferase</keyword>
<dbReference type="PROSITE" id="PS50158">
    <property type="entry name" value="ZF_CCHC"/>
    <property type="match status" value="1"/>
</dbReference>
<dbReference type="CDD" id="cd00303">
    <property type="entry name" value="retropepsin_like"/>
    <property type="match status" value="1"/>
</dbReference>
<feature type="region of interest" description="Disordered" evidence="13">
    <location>
        <begin position="1545"/>
        <end position="1638"/>
    </location>
</feature>
<evidence type="ECO:0000256" key="10">
    <source>
        <dbReference type="ARBA" id="ARBA00022918"/>
    </source>
</evidence>
<feature type="domain" description="Reverse transcriptase" evidence="16">
    <location>
        <begin position="1787"/>
        <end position="1966"/>
    </location>
</feature>
<feature type="domain" description="Reverse transcriptase" evidence="16">
    <location>
        <begin position="644"/>
        <end position="823"/>
    </location>
</feature>
<evidence type="ECO:0000256" key="2">
    <source>
        <dbReference type="ARBA" id="ARBA00022679"/>
    </source>
</evidence>
<evidence type="ECO:0000313" key="18">
    <source>
        <dbReference type="EMBL" id="UYV73827.1"/>
    </source>
</evidence>
<dbReference type="InterPro" id="IPR001584">
    <property type="entry name" value="Integrase_cat-core"/>
</dbReference>
<evidence type="ECO:0000259" key="16">
    <source>
        <dbReference type="PROSITE" id="PS50878"/>
    </source>
</evidence>
<feature type="region of interest" description="Disordered" evidence="13">
    <location>
        <begin position="209"/>
        <end position="249"/>
    </location>
</feature>
<keyword evidence="6" id="KW-0378">Hydrolase</keyword>
<evidence type="ECO:0000256" key="7">
    <source>
        <dbReference type="ARBA" id="ARBA00022842"/>
    </source>
</evidence>
<dbReference type="SUPFAM" id="SSF56672">
    <property type="entry name" value="DNA/RNA polymerases"/>
    <property type="match status" value="3"/>
</dbReference>
<evidence type="ECO:0000256" key="8">
    <source>
        <dbReference type="ARBA" id="ARBA00022884"/>
    </source>
</evidence>
<dbReference type="InterPro" id="IPR001995">
    <property type="entry name" value="Peptidase_A2_cat"/>
</dbReference>
<dbReference type="PROSITE" id="PS50994">
    <property type="entry name" value="INTEGRASE"/>
    <property type="match status" value="2"/>
</dbReference>
<evidence type="ECO:0000256" key="6">
    <source>
        <dbReference type="ARBA" id="ARBA00022801"/>
    </source>
</evidence>
<dbReference type="Pfam" id="PF17917">
    <property type="entry name" value="RT_RNaseH"/>
    <property type="match status" value="2"/>
</dbReference>
<accession>A0ABY6KY47</accession>
<dbReference type="InterPro" id="IPR036397">
    <property type="entry name" value="RNaseH_sf"/>
</dbReference>
<gene>
    <name evidence="18" type="ORF">LAZ67_11001042</name>
</gene>
<evidence type="ECO:0000256" key="12">
    <source>
        <dbReference type="PROSITE-ProRule" id="PRU00047"/>
    </source>
</evidence>
<dbReference type="InterPro" id="IPR043128">
    <property type="entry name" value="Rev_trsase/Diguanyl_cyclase"/>
</dbReference>
<organism evidence="18 19">
    <name type="scientific">Cordylochernes scorpioides</name>
    <dbReference type="NCBI Taxonomy" id="51811"/>
    <lineage>
        <taxon>Eukaryota</taxon>
        <taxon>Metazoa</taxon>
        <taxon>Ecdysozoa</taxon>
        <taxon>Arthropoda</taxon>
        <taxon>Chelicerata</taxon>
        <taxon>Arachnida</taxon>
        <taxon>Pseudoscorpiones</taxon>
        <taxon>Cheliferoidea</taxon>
        <taxon>Chernetidae</taxon>
        <taxon>Cordylochernes</taxon>
    </lineage>
</organism>
<feature type="region of interest" description="Disordered" evidence="13">
    <location>
        <begin position="1"/>
        <end position="41"/>
    </location>
</feature>
<dbReference type="PROSITE" id="PS50878">
    <property type="entry name" value="RT_POL"/>
    <property type="match status" value="2"/>
</dbReference>
<dbReference type="InterPro" id="IPR050951">
    <property type="entry name" value="Retrovirus_Pol_polyprotein"/>
</dbReference>
<dbReference type="Gene3D" id="1.10.340.70">
    <property type="match status" value="1"/>
</dbReference>
<feature type="domain" description="Integrase catalytic" evidence="17">
    <location>
        <begin position="1175"/>
        <end position="1334"/>
    </location>
</feature>
<evidence type="ECO:0000256" key="9">
    <source>
        <dbReference type="ARBA" id="ARBA00022908"/>
    </source>
</evidence>
<dbReference type="Pfam" id="PF17919">
    <property type="entry name" value="RT_RNaseH_2"/>
    <property type="match status" value="1"/>
</dbReference>
<feature type="domain" description="Peptidase A2" evidence="15">
    <location>
        <begin position="364"/>
        <end position="441"/>
    </location>
</feature>
<dbReference type="InterPro" id="IPR021109">
    <property type="entry name" value="Peptidase_aspartic_dom_sf"/>
</dbReference>
<dbReference type="Pfam" id="PF00078">
    <property type="entry name" value="RVT_1"/>
    <property type="match status" value="2"/>
</dbReference>
<dbReference type="SUPFAM" id="SSF50630">
    <property type="entry name" value="Acid proteases"/>
    <property type="match status" value="1"/>
</dbReference>
<dbReference type="InterPro" id="IPR012337">
    <property type="entry name" value="RNaseH-like_sf"/>
</dbReference>
<feature type="compositionally biased region" description="Basic and acidic residues" evidence="13">
    <location>
        <begin position="1"/>
        <end position="23"/>
    </location>
</feature>
<dbReference type="CDD" id="cd09274">
    <property type="entry name" value="RNase_HI_RT_Ty3"/>
    <property type="match status" value="2"/>
</dbReference>
<keyword evidence="3" id="KW-0548">Nucleotidyltransferase</keyword>
<keyword evidence="11" id="KW-0511">Multifunctional enzyme</keyword>
<keyword evidence="12" id="KW-0863">Zinc-finger</keyword>
<evidence type="ECO:0000259" key="14">
    <source>
        <dbReference type="PROSITE" id="PS50158"/>
    </source>
</evidence>
<keyword evidence="8" id="KW-0694">RNA-binding</keyword>
<keyword evidence="19" id="KW-1185">Reference proteome</keyword>
<protein>
    <recommendedName>
        <fullName evidence="1">RNA-directed DNA polymerase</fullName>
        <ecNumber evidence="1">2.7.7.49</ecNumber>
    </recommendedName>
</protein>
<dbReference type="InterPro" id="IPR041373">
    <property type="entry name" value="RT_RNaseH"/>
</dbReference>
<keyword evidence="4" id="KW-0540">Nuclease</keyword>
<dbReference type="PROSITE" id="PS00141">
    <property type="entry name" value="ASP_PROTEASE"/>
    <property type="match status" value="1"/>
</dbReference>
<feature type="compositionally biased region" description="Polar residues" evidence="13">
    <location>
        <begin position="220"/>
        <end position="249"/>
    </location>
</feature>
<evidence type="ECO:0000259" key="17">
    <source>
        <dbReference type="PROSITE" id="PS50994"/>
    </source>
</evidence>
<dbReference type="InterPro" id="IPR041577">
    <property type="entry name" value="RT_RNaseH_2"/>
</dbReference>
<dbReference type="Pfam" id="PF00077">
    <property type="entry name" value="RVP"/>
    <property type="match status" value="1"/>
</dbReference>
<evidence type="ECO:0000256" key="3">
    <source>
        <dbReference type="ARBA" id="ARBA00022695"/>
    </source>
</evidence>
<dbReference type="PROSITE" id="PS50175">
    <property type="entry name" value="ASP_PROT_RETROV"/>
    <property type="match status" value="1"/>
</dbReference>
<dbReference type="EMBL" id="CP092873">
    <property type="protein sequence ID" value="UYV73827.1"/>
    <property type="molecule type" value="Genomic_DNA"/>
</dbReference>
<keyword evidence="5" id="KW-0255">Endonuclease</keyword>
<evidence type="ECO:0000256" key="5">
    <source>
        <dbReference type="ARBA" id="ARBA00022759"/>
    </source>
</evidence>
<evidence type="ECO:0000256" key="1">
    <source>
        <dbReference type="ARBA" id="ARBA00012493"/>
    </source>
</evidence>
<evidence type="ECO:0000256" key="11">
    <source>
        <dbReference type="ARBA" id="ARBA00023268"/>
    </source>
</evidence>
<dbReference type="PANTHER" id="PTHR37984">
    <property type="entry name" value="PROTEIN CBG26694"/>
    <property type="match status" value="1"/>
</dbReference>
<feature type="domain" description="Integrase catalytic" evidence="17">
    <location>
        <begin position="2080"/>
        <end position="2254"/>
    </location>
</feature>
<feature type="region of interest" description="Disordered" evidence="13">
    <location>
        <begin position="267"/>
        <end position="286"/>
    </location>
</feature>
<dbReference type="EC" id="2.7.7.49" evidence="1"/>
<dbReference type="Proteomes" id="UP001235939">
    <property type="component" value="Chromosome 11"/>
</dbReference>
<feature type="compositionally biased region" description="Basic and acidic residues" evidence="13">
    <location>
        <begin position="1610"/>
        <end position="1624"/>
    </location>
</feature>
<feature type="domain" description="CCHC-type" evidence="14">
    <location>
        <begin position="308"/>
        <end position="322"/>
    </location>
</feature>
<dbReference type="Pfam" id="PF22938">
    <property type="entry name" value="Integrase_p58_C"/>
    <property type="match status" value="1"/>
</dbReference>
<proteinExistence type="predicted"/>
<keyword evidence="10" id="KW-0695">RNA-directed DNA polymerase</keyword>
<evidence type="ECO:0000256" key="4">
    <source>
        <dbReference type="ARBA" id="ARBA00022722"/>
    </source>
</evidence>
<dbReference type="Gene3D" id="3.30.70.270">
    <property type="match status" value="4"/>
</dbReference>
<dbReference type="Gene3D" id="3.30.420.10">
    <property type="entry name" value="Ribonuclease H-like superfamily/Ribonuclease H"/>
    <property type="match status" value="2"/>
</dbReference>
<sequence length="2537" mass="291937">MVETRSGKMQDPAQERIKAEESAKPQLGATIGGDASSDPVVLNPNIDIPKYDGTEDPRPWIESLEEIGFLYHWADYIIARYAAMNMTGSAKTWLNLHKASFTSWENIKILLIQDFSLDANKEELRMKHNRMQHWNEPAIRFAEDILVLCNKVDPAMEEETKIDHVIGGLKKEYSFALYLNPPKTTDELLVVCKKMDSFEKKYRERVEKSRNLYNGPRYSRPQQQSRYVPPTATRNYQTPSRPQAPVSNNYKNDFPPTLRQYRNNLTQPFTPRRHYNPNFVPKPNLQRNTYNKSQEVSKNRTEDGRPICFKCNKPGHVARYCRVKFIRILEEDPTATQEKIEEKCQMNEISDKSGPRLYADIGTFEALVDTGADLSVVDLRTALDTGHGISKLAKTCAGPDGKKLDIVGNILLNIKIDDKALSHKFVILKTHLRTLIFGRDFLKKMNAKIDCKKEIIKYDLTNNHDISNYELKKIKSVEDTVIPELSIRLIKASIEAEDGEYVIEENNRMIQTNGLRLARSLLTVTDRKTHNWIMNPYPRPLKIMKDQTLAHGSLPAEVKFIEKLEQINNDEIQFQINKNLSPKEQEDLKQILSKYADLFSPRLGRTNLAKHRIDTEDAKPIKHKPYRVSPKERDIIKDQIDEMLKEGIIRPSSSPWSFPVILVKKRDGKFRFCVDYRKLNEVTVKDVYPIPRIDDVMDTLQGSKYFSAIDLRSGYWQVEIEEKDKEKTAFTTTHGLYEFNVMPFGLCNAPATFERNMDNVLGNLRWQICLCYLDDVIIYSSDFPTHLKRLEAVLKCFSESNLKLNDRKCRFAFEELEILGHITNQQGIKPAEYNIKAVRDFPQPKKVKEVQSFLGMCSYYRKFIKDFSLIADPLTGLIRKNAQFTWTEKQEEAFQNLKKALINPPILGHFDPNAATYIHTDASNIGLGATLVQIICGEEKVISYLSRTLSKAEQNYSTTEKECLAVVWAISKLRPYLYGRHFKIITDHHALCWLKNLKDPTGRLARWALKIQEYDFDIIHKSGKKHMDADGLSRGPLPETDWVEDYERLFLNQIINEEDEFIENVKKSLKGSKRAITQNFKEENGCLYKKNPNPEGRAWLLVVPKKRRKEIMSEFHNHMLNGHLGVARTTYRLKNKYHWPSMLKDVSEFVKTCHLCQSRKGSNQSPSGLLQPIPPANYPFERIGIDFVGPLPSTKRRRKCIIVLTDYYTRYAETKAVSEATVKEVSTFLIEQIFLRHGAPRFLVSDRGSQFTSNLMKEVMKMCKVKHCFTTSYHPQTNGLTERLNRTLINMISMYVNTDQKNWDEILPFVTHSYNTTIQETTGYSPFFLLFGREPMSLLDDDNIPIDNNMNDYDEYIENYLDKIARTRQVVINNTEKTQERMKRNYDKKHNERIYEPGHLVAVWTPVRKIGKCEKLLRKYFGPYRILKKLSNVNYLIEPKDNPGQDPLIVHVSRLKPYFERIDEVTHEDRSSSMDSAPACGKRLTSTKASPGRLWSPKLQWLEQREEDYREAQRSSADRNGQRLGDMGSKLAELEKKMEALEIENTALRRQRGSNNSTNNGGGRWPSHPAGRRDYGDNTVDNRRAAPFRNWQRRPVQQPSRQQRDPPPPRQERRDPNGEREKNPGVDNKQQGAGSEVLEIGAVVNGKPIREVRTTFEYCHMGEIGFNGILGLPGFRALKLHLSYDGSIRSDYERKEDPTKSAFLSSLQTIEMSPQPPRIPLNEIRTGDDIFRAFSHCFCNDINDMGNGSTITAPKLRMLTSKPVYRRQYPIPNRLVSKVKALVDELEEVGIIEGSTSLWNSPLFPVAKTDGSVRITMDLRLINEATEFFPFPIPRVEDNLRAFAGAKVFSTLDLTSGFFLIHIPESDRDYFTFSLPWGRHRFTRLPQGAKNSAQVFQWAMNLVLGDLLFKCVRLYIDDVIVYSDSHEQHVADLAAVLERLSKFGLKAKYGKSYLFRDSVEYLGHVIDQNGIKPMWDNVAALRDLKRPHNIKAVRSLLGTVNYYRRFIPNAGEVLAPLSNLLRKGHRFAWGVAEQSAFGTVKGVLTSEPLLIHPTIGIPFILNTDASGIAVGACLQQEVNGTVRPIAYYSKRLTGPEIRYSTIEKEAYAVVLSLQHFKHLLVGSRVEDQCANTVVRALLERIITTFGVPKTILSDRGSAFMSCVFKGVCKAMGVGAVNTTAWRPQSNGAVERLNRTVIESLRRCTAGNNWDTTLPMVALAIRTTVHASTEFTSAKLVYGHELRLPQPFQEEELNPVCKDSITEMAVFYKRELVEEVERTREMVRQTYLKEQQEARAEFEARELRTFETGDLVLTPRVKIRRRFQTVRRTFLKIDYGLGVILSHRNDRKEECPIAFASRTLTEAEKRFSQLEKKVLSITFGVEKFRQYLLGRKFVLVTDNRPLIHIFSPHYPIPICASSRIKRWSLKLAAFNYTVEFRKTNDNSNVDALSRLPLESSVRESLDEDQVLLLRKSNEVPLSFMEVANETPQDKILSIVLRNVREGNWKFTRVPRENPLAPHYKINEELSLEFGCLQWRERV</sequence>
<reference evidence="18 19" key="1">
    <citation type="submission" date="2022-01" db="EMBL/GenBank/DDBJ databases">
        <title>A chromosomal length assembly of Cordylochernes scorpioides.</title>
        <authorList>
            <person name="Zeh D."/>
            <person name="Zeh J."/>
        </authorList>
    </citation>
    <scope>NUCLEOTIDE SEQUENCE [LARGE SCALE GENOMIC DNA]</scope>
    <source>
        <strain evidence="18">IN4F17</strain>
        <tissue evidence="18">Whole Body</tissue>
    </source>
</reference>
<dbReference type="InterPro" id="IPR001878">
    <property type="entry name" value="Znf_CCHC"/>
</dbReference>
<feature type="compositionally biased region" description="Basic and acidic residues" evidence="13">
    <location>
        <begin position="1503"/>
        <end position="1521"/>
    </location>
</feature>
<dbReference type="PANTHER" id="PTHR37984:SF5">
    <property type="entry name" value="PROTEIN NYNRIN-LIKE"/>
    <property type="match status" value="1"/>
</dbReference>
<dbReference type="InterPro" id="IPR041588">
    <property type="entry name" value="Integrase_H2C2"/>
</dbReference>
<dbReference type="SMART" id="SM00343">
    <property type="entry name" value="ZnF_C2HC"/>
    <property type="match status" value="1"/>
</dbReference>